<dbReference type="EMBL" id="ML996568">
    <property type="protein sequence ID" value="KAF2760125.1"/>
    <property type="molecule type" value="Genomic_DNA"/>
</dbReference>
<dbReference type="PANTHER" id="PTHR11709:SF502">
    <property type="entry name" value="MULTICOPPER OXIDASE"/>
    <property type="match status" value="1"/>
</dbReference>
<sequence>MLPLYLFSAFAALVAAVPASSERRQDAGPCSGNTADDRSVWCDYDISTDYYDTVPDTGVTREYWLEITNTTLGPDGVERVVLSVNNTSPGPLIWADWGDTVVVHVSNSLSINGSSIHWHGIRQNYTVQNDGVPSITQCPTVPGETYTYTWRATAYGSSWYHSHYALQAWEGVFGPVLINGPATANYDVDAGSITLSDWSHQTADALYSYAQTVGPPTLSTGLINGTNSYNNSGTTVGSRFEMNFEAGTSYKLRLVNVAIDTYFKFSIDNHTLTVIAADFVPIVPYTTDVLSIAMGQRYEVIVTADQGAEGDYWMRATMMTACSENDNPDDTKGIIRYDSSSTADPTTTGYDYVDECVDEAISNLVPYVSRSVDTGDSSTLPVTVAKNTDGWFKWSLGTTSMVVEWGDPTLLQIQTDSAATFEANDAVQSLDTANSWVYYVISTTLPVPHPIHLHGHDFYVLAQAASATYSSSVALNLSNPPRRDTVNLPASGYVVIAFYTDNPGAWLMHCHIGWHTEEGLAVQFVERQSEIPGLLDNTTLTETCDAWNAFQTSIGLVEEDSGI</sequence>
<evidence type="ECO:0000259" key="10">
    <source>
        <dbReference type="Pfam" id="PF07732"/>
    </source>
</evidence>
<dbReference type="InterPro" id="IPR001117">
    <property type="entry name" value="Cu-oxidase_2nd"/>
</dbReference>
<dbReference type="SUPFAM" id="SSF49503">
    <property type="entry name" value="Cupredoxins"/>
    <property type="match status" value="3"/>
</dbReference>
<dbReference type="InterPro" id="IPR011707">
    <property type="entry name" value="Cu-oxidase-like_N"/>
</dbReference>
<evidence type="ECO:0000256" key="4">
    <source>
        <dbReference type="ARBA" id="ARBA00023002"/>
    </source>
</evidence>
<organism evidence="11 12">
    <name type="scientific">Pseudovirgaria hyperparasitica</name>
    <dbReference type="NCBI Taxonomy" id="470096"/>
    <lineage>
        <taxon>Eukaryota</taxon>
        <taxon>Fungi</taxon>
        <taxon>Dikarya</taxon>
        <taxon>Ascomycota</taxon>
        <taxon>Pezizomycotina</taxon>
        <taxon>Dothideomycetes</taxon>
        <taxon>Dothideomycetes incertae sedis</taxon>
        <taxon>Acrospermales</taxon>
        <taxon>Acrospermaceae</taxon>
        <taxon>Pseudovirgaria</taxon>
    </lineage>
</organism>
<dbReference type="Pfam" id="PF00394">
    <property type="entry name" value="Cu-oxidase"/>
    <property type="match status" value="1"/>
</dbReference>
<protein>
    <submittedName>
        <fullName evidence="11">Laccase-1</fullName>
    </submittedName>
</protein>
<evidence type="ECO:0000259" key="8">
    <source>
        <dbReference type="Pfam" id="PF00394"/>
    </source>
</evidence>
<dbReference type="CDD" id="cd13854">
    <property type="entry name" value="CuRO_1_MaLCC_like"/>
    <property type="match status" value="1"/>
</dbReference>
<feature type="domain" description="Plastocyanin-like" evidence="8">
    <location>
        <begin position="192"/>
        <end position="339"/>
    </location>
</feature>
<dbReference type="Proteomes" id="UP000799437">
    <property type="component" value="Unassembled WGS sequence"/>
</dbReference>
<evidence type="ECO:0000256" key="3">
    <source>
        <dbReference type="ARBA" id="ARBA00022737"/>
    </source>
</evidence>
<dbReference type="InterPro" id="IPR002355">
    <property type="entry name" value="Cu_oxidase_Cu_BS"/>
</dbReference>
<gene>
    <name evidence="11" type="ORF">EJ05DRAFT_435949</name>
</gene>
<dbReference type="Gene3D" id="2.60.40.420">
    <property type="entry name" value="Cupredoxins - blue copper proteins"/>
    <property type="match status" value="3"/>
</dbReference>
<evidence type="ECO:0000256" key="5">
    <source>
        <dbReference type="ARBA" id="ARBA00023008"/>
    </source>
</evidence>
<dbReference type="GO" id="GO:0005507">
    <property type="term" value="F:copper ion binding"/>
    <property type="evidence" value="ECO:0007669"/>
    <property type="project" value="InterPro"/>
</dbReference>
<dbReference type="OrthoDB" id="2121828at2759"/>
<dbReference type="GeneID" id="54482771"/>
<dbReference type="FunFam" id="2.60.40.420:FF:000038">
    <property type="entry name" value="Extracellular dihydrogeodin oxidase/laccase"/>
    <property type="match status" value="1"/>
</dbReference>
<feature type="signal peptide" evidence="7">
    <location>
        <begin position="1"/>
        <end position="16"/>
    </location>
</feature>
<dbReference type="InterPro" id="IPR045087">
    <property type="entry name" value="Cu-oxidase_fam"/>
</dbReference>
<keyword evidence="6" id="KW-0325">Glycoprotein</keyword>
<feature type="domain" description="Plastocyanin-like" evidence="9">
    <location>
        <begin position="405"/>
        <end position="528"/>
    </location>
</feature>
<keyword evidence="12" id="KW-1185">Reference proteome</keyword>
<dbReference type="AlphaFoldDB" id="A0A6A6WC20"/>
<dbReference type="GO" id="GO:0016491">
    <property type="term" value="F:oxidoreductase activity"/>
    <property type="evidence" value="ECO:0007669"/>
    <property type="project" value="UniProtKB-KW"/>
</dbReference>
<dbReference type="PROSITE" id="PS00079">
    <property type="entry name" value="MULTICOPPER_OXIDASE1"/>
    <property type="match status" value="1"/>
</dbReference>
<dbReference type="PROSITE" id="PS00080">
    <property type="entry name" value="MULTICOPPER_OXIDASE2"/>
    <property type="match status" value="1"/>
</dbReference>
<dbReference type="Pfam" id="PF07731">
    <property type="entry name" value="Cu-oxidase_2"/>
    <property type="match status" value="1"/>
</dbReference>
<keyword evidence="7" id="KW-0732">Signal</keyword>
<dbReference type="Pfam" id="PF07732">
    <property type="entry name" value="Cu-oxidase_3"/>
    <property type="match status" value="1"/>
</dbReference>
<comment type="similarity">
    <text evidence="1">Belongs to the multicopper oxidase family.</text>
</comment>
<proteinExistence type="inferred from homology"/>
<evidence type="ECO:0000256" key="7">
    <source>
        <dbReference type="SAM" id="SignalP"/>
    </source>
</evidence>
<evidence type="ECO:0000313" key="11">
    <source>
        <dbReference type="EMBL" id="KAF2760125.1"/>
    </source>
</evidence>
<dbReference type="RefSeq" id="XP_033602576.1">
    <property type="nucleotide sequence ID" value="XM_033741717.1"/>
</dbReference>
<evidence type="ECO:0000256" key="2">
    <source>
        <dbReference type="ARBA" id="ARBA00022723"/>
    </source>
</evidence>
<dbReference type="CDD" id="cd13901">
    <property type="entry name" value="CuRO_3_MaLCC_like"/>
    <property type="match status" value="1"/>
</dbReference>
<dbReference type="PANTHER" id="PTHR11709">
    <property type="entry name" value="MULTI-COPPER OXIDASE"/>
    <property type="match status" value="1"/>
</dbReference>
<feature type="chain" id="PRO_5025553813" evidence="7">
    <location>
        <begin position="17"/>
        <end position="563"/>
    </location>
</feature>
<keyword evidence="3" id="KW-0677">Repeat</keyword>
<evidence type="ECO:0000313" key="12">
    <source>
        <dbReference type="Proteomes" id="UP000799437"/>
    </source>
</evidence>
<evidence type="ECO:0000256" key="1">
    <source>
        <dbReference type="ARBA" id="ARBA00010609"/>
    </source>
</evidence>
<reference evidence="11" key="1">
    <citation type="journal article" date="2020" name="Stud. Mycol.">
        <title>101 Dothideomycetes genomes: a test case for predicting lifestyles and emergence of pathogens.</title>
        <authorList>
            <person name="Haridas S."/>
            <person name="Albert R."/>
            <person name="Binder M."/>
            <person name="Bloem J."/>
            <person name="Labutti K."/>
            <person name="Salamov A."/>
            <person name="Andreopoulos B."/>
            <person name="Baker S."/>
            <person name="Barry K."/>
            <person name="Bills G."/>
            <person name="Bluhm B."/>
            <person name="Cannon C."/>
            <person name="Castanera R."/>
            <person name="Culley D."/>
            <person name="Daum C."/>
            <person name="Ezra D."/>
            <person name="Gonzalez J."/>
            <person name="Henrissat B."/>
            <person name="Kuo A."/>
            <person name="Liang C."/>
            <person name="Lipzen A."/>
            <person name="Lutzoni F."/>
            <person name="Magnuson J."/>
            <person name="Mondo S."/>
            <person name="Nolan M."/>
            <person name="Ohm R."/>
            <person name="Pangilinan J."/>
            <person name="Park H.-J."/>
            <person name="Ramirez L."/>
            <person name="Alfaro M."/>
            <person name="Sun H."/>
            <person name="Tritt A."/>
            <person name="Yoshinaga Y."/>
            <person name="Zwiers L.-H."/>
            <person name="Turgeon B."/>
            <person name="Goodwin S."/>
            <person name="Spatafora J."/>
            <person name="Crous P."/>
            <person name="Grigoriev I."/>
        </authorList>
    </citation>
    <scope>NUCLEOTIDE SEQUENCE</scope>
    <source>
        <strain evidence="11">CBS 121739</strain>
    </source>
</reference>
<dbReference type="InterPro" id="IPR011706">
    <property type="entry name" value="Cu-oxidase_C"/>
</dbReference>
<evidence type="ECO:0000259" key="9">
    <source>
        <dbReference type="Pfam" id="PF07731"/>
    </source>
</evidence>
<keyword evidence="5" id="KW-0186">Copper</keyword>
<evidence type="ECO:0000256" key="6">
    <source>
        <dbReference type="ARBA" id="ARBA00023180"/>
    </source>
</evidence>
<dbReference type="InterPro" id="IPR008972">
    <property type="entry name" value="Cupredoxin"/>
</dbReference>
<accession>A0A6A6WC20</accession>
<keyword evidence="2" id="KW-0479">Metal-binding</keyword>
<dbReference type="FunFam" id="2.60.40.420:FF:000021">
    <property type="entry name" value="Extracellular dihydrogeodin oxidase/laccase"/>
    <property type="match status" value="1"/>
</dbReference>
<name>A0A6A6WC20_9PEZI</name>
<feature type="domain" description="Plastocyanin-like" evidence="10">
    <location>
        <begin position="67"/>
        <end position="181"/>
    </location>
</feature>
<dbReference type="CDD" id="cd13880">
    <property type="entry name" value="CuRO_2_MaLCC_like"/>
    <property type="match status" value="1"/>
</dbReference>
<dbReference type="InterPro" id="IPR033138">
    <property type="entry name" value="Cu_oxidase_CS"/>
</dbReference>
<keyword evidence="4" id="KW-0560">Oxidoreductase</keyword>